<protein>
    <recommendedName>
        <fullName evidence="3">Secreted protein</fullName>
    </recommendedName>
</protein>
<reference evidence="1" key="1">
    <citation type="journal article" date="2022" name="bioRxiv">
        <title>Sequencing and chromosome-scale assembly of the giantPleurodeles waltlgenome.</title>
        <authorList>
            <person name="Brown T."/>
            <person name="Elewa A."/>
            <person name="Iarovenko S."/>
            <person name="Subramanian E."/>
            <person name="Araus A.J."/>
            <person name="Petzold A."/>
            <person name="Susuki M."/>
            <person name="Suzuki K.-i.T."/>
            <person name="Hayashi T."/>
            <person name="Toyoda A."/>
            <person name="Oliveira C."/>
            <person name="Osipova E."/>
            <person name="Leigh N.D."/>
            <person name="Simon A."/>
            <person name="Yun M.H."/>
        </authorList>
    </citation>
    <scope>NUCLEOTIDE SEQUENCE</scope>
    <source>
        <strain evidence="1">20211129_DDA</strain>
        <tissue evidence="1">Liver</tissue>
    </source>
</reference>
<dbReference type="Proteomes" id="UP001066276">
    <property type="component" value="Chromosome 9"/>
</dbReference>
<organism evidence="1 2">
    <name type="scientific">Pleurodeles waltl</name>
    <name type="common">Iberian ribbed newt</name>
    <dbReference type="NCBI Taxonomy" id="8319"/>
    <lineage>
        <taxon>Eukaryota</taxon>
        <taxon>Metazoa</taxon>
        <taxon>Chordata</taxon>
        <taxon>Craniata</taxon>
        <taxon>Vertebrata</taxon>
        <taxon>Euteleostomi</taxon>
        <taxon>Amphibia</taxon>
        <taxon>Batrachia</taxon>
        <taxon>Caudata</taxon>
        <taxon>Salamandroidea</taxon>
        <taxon>Salamandridae</taxon>
        <taxon>Pleurodelinae</taxon>
        <taxon>Pleurodeles</taxon>
    </lineage>
</organism>
<name>A0AAV7MXC8_PLEWA</name>
<evidence type="ECO:0000313" key="2">
    <source>
        <dbReference type="Proteomes" id="UP001066276"/>
    </source>
</evidence>
<dbReference type="EMBL" id="JANPWB010000013">
    <property type="protein sequence ID" value="KAJ1105020.1"/>
    <property type="molecule type" value="Genomic_DNA"/>
</dbReference>
<sequence>MCVGCPLFSFARSSVVGSGLELEEGSQTGGRIASAHVTGLTCENTLGGSRAHGWHLHPGCLPVQTLVPAVDP</sequence>
<keyword evidence="2" id="KW-1185">Reference proteome</keyword>
<evidence type="ECO:0000313" key="1">
    <source>
        <dbReference type="EMBL" id="KAJ1105020.1"/>
    </source>
</evidence>
<dbReference type="AlphaFoldDB" id="A0AAV7MXC8"/>
<proteinExistence type="predicted"/>
<accession>A0AAV7MXC8</accession>
<comment type="caution">
    <text evidence="1">The sequence shown here is derived from an EMBL/GenBank/DDBJ whole genome shotgun (WGS) entry which is preliminary data.</text>
</comment>
<evidence type="ECO:0008006" key="3">
    <source>
        <dbReference type="Google" id="ProtNLM"/>
    </source>
</evidence>
<gene>
    <name evidence="1" type="ORF">NDU88_002428</name>
</gene>